<proteinExistence type="predicted"/>
<sequence length="52" mass="6057">MSLIEDFRGRRSTLIVFLHSTFYEALDSYAGREAPADLYGRFVMWAVRMVNP</sequence>
<dbReference type="EMBL" id="JBHSBL010000024">
    <property type="protein sequence ID" value="MFC4070390.1"/>
    <property type="molecule type" value="Genomic_DNA"/>
</dbReference>
<reference evidence="2" key="1">
    <citation type="journal article" date="2019" name="Int. J. Syst. Evol. Microbiol.">
        <title>The Global Catalogue of Microorganisms (GCM) 10K type strain sequencing project: providing services to taxonomists for standard genome sequencing and annotation.</title>
        <authorList>
            <consortium name="The Broad Institute Genomics Platform"/>
            <consortium name="The Broad Institute Genome Sequencing Center for Infectious Disease"/>
            <person name="Wu L."/>
            <person name="Ma J."/>
        </authorList>
    </citation>
    <scope>NUCLEOTIDE SEQUENCE [LARGE SCALE GENOMIC DNA]</scope>
    <source>
        <strain evidence="2">TBRC 5832</strain>
    </source>
</reference>
<accession>A0ABV8J5V4</accession>
<gene>
    <name evidence="1" type="ORF">ACFO0C_36135</name>
</gene>
<organism evidence="1 2">
    <name type="scientific">Actinoplanes subglobosus</name>
    <dbReference type="NCBI Taxonomy" id="1547892"/>
    <lineage>
        <taxon>Bacteria</taxon>
        <taxon>Bacillati</taxon>
        <taxon>Actinomycetota</taxon>
        <taxon>Actinomycetes</taxon>
        <taxon>Micromonosporales</taxon>
        <taxon>Micromonosporaceae</taxon>
        <taxon>Actinoplanes</taxon>
    </lineage>
</organism>
<keyword evidence="2" id="KW-1185">Reference proteome</keyword>
<evidence type="ECO:0000313" key="1">
    <source>
        <dbReference type="EMBL" id="MFC4070390.1"/>
    </source>
</evidence>
<dbReference type="RefSeq" id="WP_378071269.1">
    <property type="nucleotide sequence ID" value="NZ_JBHSBL010000024.1"/>
</dbReference>
<name>A0ABV8J5V4_9ACTN</name>
<dbReference type="Proteomes" id="UP001595867">
    <property type="component" value="Unassembled WGS sequence"/>
</dbReference>
<protein>
    <submittedName>
        <fullName evidence="1">Uncharacterized protein</fullName>
    </submittedName>
</protein>
<evidence type="ECO:0000313" key="2">
    <source>
        <dbReference type="Proteomes" id="UP001595867"/>
    </source>
</evidence>
<comment type="caution">
    <text evidence="1">The sequence shown here is derived from an EMBL/GenBank/DDBJ whole genome shotgun (WGS) entry which is preliminary data.</text>
</comment>